<feature type="domain" description="Flagellar assembly protein FliH/Type III secretion system HrpE" evidence="8">
    <location>
        <begin position="70"/>
        <end position="196"/>
    </location>
</feature>
<comment type="function">
    <text evidence="1">Needed for flagellar regrowth and assembly.</text>
</comment>
<keyword evidence="6" id="KW-0653">Protein transport</keyword>
<evidence type="ECO:0000313" key="9">
    <source>
        <dbReference type="EMBL" id="QYF48218.1"/>
    </source>
</evidence>
<sequence length="205" mass="23709">MKFLTFIQQSEIHPTTAEKVIPAKDFSILLETKMLIEHAQEDIVLYKQKVEKECKKLRAQAKQQGFDEGLEQFSTYIIDLEKKVLFWYSELQKKVLPLALQAAKKIVSQQLSLHPETIVRIVSETLKSVKQSPDITIYVNKLDKEILEANKPTLKKSLEQIKTFTIQERDDIEQGGCVIETDSGIINAKIDKLWESLEHAFQKYM</sequence>
<keyword evidence="4" id="KW-0813">Transport</keyword>
<gene>
    <name evidence="9" type="ORF">RHABOEDO_000336</name>
</gene>
<dbReference type="SUPFAM" id="SSF160527">
    <property type="entry name" value="V-type ATPase subunit E-like"/>
    <property type="match status" value="1"/>
</dbReference>
<organism evidence="9 10">
    <name type="scientific">Candidatus Rhabdochlamydia oedothoracis</name>
    <dbReference type="NCBI Taxonomy" id="2720720"/>
    <lineage>
        <taxon>Bacteria</taxon>
        <taxon>Pseudomonadati</taxon>
        <taxon>Chlamydiota</taxon>
        <taxon>Chlamydiia</taxon>
        <taxon>Parachlamydiales</taxon>
        <taxon>Candidatus Rhabdochlamydiaceae</taxon>
        <taxon>Candidatus Rhabdochlamydia</taxon>
    </lineage>
</organism>
<reference evidence="9 10" key="1">
    <citation type="journal article" date="2022" name="bioRxiv">
        <title>Ecology and evolution of chlamydial symbionts of arthropods.</title>
        <authorList>
            <person name="Halter T."/>
            <person name="Koestlbacher S."/>
            <person name="Collingro A."/>
            <person name="Sixt B.S."/>
            <person name="Toenshoff E.R."/>
            <person name="Hendrickx F."/>
            <person name="Kostanjsek R."/>
            <person name="Horn M."/>
        </authorList>
    </citation>
    <scope>NUCLEOTIDE SEQUENCE [LARGE SCALE GENOMIC DNA]</scope>
    <source>
        <strain evidence="9">W744xW776</strain>
    </source>
</reference>
<evidence type="ECO:0000256" key="3">
    <source>
        <dbReference type="ARBA" id="ARBA00016507"/>
    </source>
</evidence>
<keyword evidence="10" id="KW-1185">Reference proteome</keyword>
<proteinExistence type="inferred from homology"/>
<evidence type="ECO:0000313" key="10">
    <source>
        <dbReference type="Proteomes" id="UP000826014"/>
    </source>
</evidence>
<dbReference type="PANTHER" id="PTHR34982">
    <property type="entry name" value="YOP PROTEINS TRANSLOCATION PROTEIN L"/>
    <property type="match status" value="1"/>
</dbReference>
<evidence type="ECO:0000256" key="1">
    <source>
        <dbReference type="ARBA" id="ARBA00003041"/>
    </source>
</evidence>
<accession>A0ABX8V5A2</accession>
<keyword evidence="7" id="KW-1006">Bacterial flagellum protein export</keyword>
<keyword evidence="5" id="KW-1005">Bacterial flagellum biogenesis</keyword>
<comment type="similarity">
    <text evidence="2">Belongs to the FliH family.</text>
</comment>
<evidence type="ECO:0000256" key="6">
    <source>
        <dbReference type="ARBA" id="ARBA00022927"/>
    </source>
</evidence>
<dbReference type="RefSeq" id="WP_215217114.1">
    <property type="nucleotide sequence ID" value="NZ_CP075587.1"/>
</dbReference>
<evidence type="ECO:0000256" key="2">
    <source>
        <dbReference type="ARBA" id="ARBA00006602"/>
    </source>
</evidence>
<dbReference type="InterPro" id="IPR051472">
    <property type="entry name" value="T3SS_Stator/FliH"/>
</dbReference>
<evidence type="ECO:0000256" key="4">
    <source>
        <dbReference type="ARBA" id="ARBA00022448"/>
    </source>
</evidence>
<dbReference type="PANTHER" id="PTHR34982:SF1">
    <property type="entry name" value="FLAGELLAR ASSEMBLY PROTEIN FLIH"/>
    <property type="match status" value="1"/>
</dbReference>
<dbReference type="EMBL" id="CP075587">
    <property type="protein sequence ID" value="QYF48218.1"/>
    <property type="molecule type" value="Genomic_DNA"/>
</dbReference>
<evidence type="ECO:0000256" key="5">
    <source>
        <dbReference type="ARBA" id="ARBA00022795"/>
    </source>
</evidence>
<evidence type="ECO:0000256" key="7">
    <source>
        <dbReference type="ARBA" id="ARBA00023225"/>
    </source>
</evidence>
<dbReference type="InterPro" id="IPR038495">
    <property type="entry name" value="ATPase_E_C"/>
</dbReference>
<dbReference type="Gene3D" id="3.30.2320.30">
    <property type="entry name" value="ATP synthase, E subunit, C-terminal"/>
    <property type="match status" value="1"/>
</dbReference>
<protein>
    <recommendedName>
        <fullName evidence="3">Flagellar assembly protein FliH</fullName>
    </recommendedName>
</protein>
<name>A0ABX8V5A2_9BACT</name>
<dbReference type="Pfam" id="PF02108">
    <property type="entry name" value="FliH"/>
    <property type="match status" value="1"/>
</dbReference>
<dbReference type="InterPro" id="IPR018035">
    <property type="entry name" value="Flagellar_FliH/T3SS_HrpE"/>
</dbReference>
<evidence type="ECO:0000259" key="8">
    <source>
        <dbReference type="Pfam" id="PF02108"/>
    </source>
</evidence>
<dbReference type="Proteomes" id="UP000826014">
    <property type="component" value="Chromosome"/>
</dbReference>